<reference evidence="6 7" key="1">
    <citation type="submission" date="2010-10" db="EMBL/GenBank/DDBJ databases">
        <authorList>
            <person name="Durkin A.S."/>
            <person name="Madupu R."/>
            <person name="Torralba M."/>
            <person name="Gillis M."/>
            <person name="Methe B."/>
            <person name="Sutton G."/>
            <person name="Nelson K.E."/>
        </authorList>
    </citation>
    <scope>NUCLEOTIDE SEQUENCE [LARGE SCALE GENOMIC DNA]</scope>
    <source>
        <strain evidence="6 7">ACS-139-V-Col8</strain>
    </source>
</reference>
<dbReference type="STRING" id="908337.HMPREF9257_0579"/>
<dbReference type="GO" id="GO:0018580">
    <property type="term" value="F:nitronate monooxygenase activity"/>
    <property type="evidence" value="ECO:0007669"/>
    <property type="project" value="InterPro"/>
</dbReference>
<sequence length="311" mass="32768">MLLTELIDIKYPIIQGGMQHITRSPLVIAVAEAGGLGLLTTGALDAEGLRKEIQTVRENTDKVFGVNLNLLQPNIDELVEVVCQEKVPLVTTGAGSPKKYYDQFLAAGIKVIPVVASVKHAQKMKDLGVLAVVAEGQAAGGHIGASSTMPLVRQITEQVDIPVIAAGGIGDGRGLVAALALGAVGVQMGTVFLAAQETPIPDSFKEAVVSANDQATTVTGRKGGHPVRAINNEMLTQYLDLEMQNTPEEELEKLTVGSLYRAVVEGDTKTGTMMSGEIAGLVKGVRPAKEIIEEIIQEANDCLSQLSNVKL</sequence>
<keyword evidence="7" id="KW-1185">Reference proteome</keyword>
<comment type="function">
    <text evidence="1">Nitronate monooxygenase that uses molecular oxygen to catalyze the oxidative denitrification of alkyl nitronates. Acts on propionate 3-nitronate (P3N), the presumed physiological substrate. Probably functions in the detoxification of P3N, a metabolic poison produced by plants and fungi as a defense mechanism.</text>
</comment>
<evidence type="ECO:0000313" key="6">
    <source>
        <dbReference type="EMBL" id="EFR30684.1"/>
    </source>
</evidence>
<evidence type="ECO:0000256" key="2">
    <source>
        <dbReference type="ARBA" id="ARBA00013457"/>
    </source>
</evidence>
<accession>E4KQM0</accession>
<dbReference type="OrthoDB" id="9778912at2"/>
<dbReference type="EMBL" id="AENN01000017">
    <property type="protein sequence ID" value="EFR30684.1"/>
    <property type="molecule type" value="Genomic_DNA"/>
</dbReference>
<dbReference type="PANTHER" id="PTHR32332:SF20">
    <property type="entry name" value="2-NITROPROPANE DIOXYGENASE-LIKE PROTEIN"/>
    <property type="match status" value="1"/>
</dbReference>
<name>E4KQM0_9LACT</name>
<dbReference type="InterPro" id="IPR013785">
    <property type="entry name" value="Aldolase_TIM"/>
</dbReference>
<dbReference type="Pfam" id="PF03060">
    <property type="entry name" value="NMO"/>
    <property type="match status" value="2"/>
</dbReference>
<evidence type="ECO:0000256" key="3">
    <source>
        <dbReference type="ARBA" id="ARBA00022630"/>
    </source>
</evidence>
<keyword evidence="4" id="KW-0288">FMN</keyword>
<evidence type="ECO:0000313" key="7">
    <source>
        <dbReference type="Proteomes" id="UP000005990"/>
    </source>
</evidence>
<evidence type="ECO:0000256" key="4">
    <source>
        <dbReference type="ARBA" id="ARBA00022643"/>
    </source>
</evidence>
<dbReference type="Proteomes" id="UP000005990">
    <property type="component" value="Unassembled WGS sequence"/>
</dbReference>
<keyword evidence="3" id="KW-0285">Flavoprotein</keyword>
<organism evidence="6 7">
    <name type="scientific">Eremococcus coleocola ACS-139-V-Col8</name>
    <dbReference type="NCBI Taxonomy" id="908337"/>
    <lineage>
        <taxon>Bacteria</taxon>
        <taxon>Bacillati</taxon>
        <taxon>Bacillota</taxon>
        <taxon>Bacilli</taxon>
        <taxon>Lactobacillales</taxon>
        <taxon>Aerococcaceae</taxon>
        <taxon>Eremococcus</taxon>
    </lineage>
</organism>
<protein>
    <recommendedName>
        <fullName evidence="2">Probable nitronate monooxygenase</fullName>
    </recommendedName>
</protein>
<dbReference type="SUPFAM" id="SSF51412">
    <property type="entry name" value="Inosine monophosphate dehydrogenase (IMPDH)"/>
    <property type="match status" value="1"/>
</dbReference>
<dbReference type="PANTHER" id="PTHR32332">
    <property type="entry name" value="2-NITROPROPANE DIOXYGENASE"/>
    <property type="match status" value="1"/>
</dbReference>
<evidence type="ECO:0000256" key="5">
    <source>
        <dbReference type="ARBA" id="ARBA00023002"/>
    </source>
</evidence>
<proteinExistence type="predicted"/>
<dbReference type="AlphaFoldDB" id="E4KQM0"/>
<comment type="caution">
    <text evidence="6">The sequence shown here is derived from an EMBL/GenBank/DDBJ whole genome shotgun (WGS) entry which is preliminary data.</text>
</comment>
<gene>
    <name evidence="6" type="ORF">HMPREF9257_0579</name>
</gene>
<dbReference type="RefSeq" id="WP_006418844.1">
    <property type="nucleotide sequence ID" value="NZ_AENN01000017.1"/>
</dbReference>
<dbReference type="InterPro" id="IPR004136">
    <property type="entry name" value="NMO"/>
</dbReference>
<keyword evidence="5" id="KW-0560">Oxidoreductase</keyword>
<dbReference type="eggNOG" id="COG2070">
    <property type="taxonomic scope" value="Bacteria"/>
</dbReference>
<evidence type="ECO:0000256" key="1">
    <source>
        <dbReference type="ARBA" id="ARBA00003535"/>
    </source>
</evidence>
<dbReference type="Gene3D" id="3.20.20.70">
    <property type="entry name" value="Aldolase class I"/>
    <property type="match status" value="1"/>
</dbReference>
<dbReference type="CDD" id="cd04730">
    <property type="entry name" value="NPD_like"/>
    <property type="match status" value="1"/>
</dbReference>